<gene>
    <name evidence="4" type="primary">DYNAP</name>
</gene>
<dbReference type="InterPro" id="IPR053297">
    <property type="entry name" value="Dynactin-associated"/>
</dbReference>
<feature type="domain" description="CLLAC-motif containing" evidence="2">
    <location>
        <begin position="65"/>
        <end position="91"/>
    </location>
</feature>
<dbReference type="Pfam" id="PF15675">
    <property type="entry name" value="CLLAC"/>
    <property type="match status" value="1"/>
</dbReference>
<organism evidence="3 4">
    <name type="scientific">Tursiops truncatus</name>
    <name type="common">Atlantic bottle-nosed dolphin</name>
    <name type="synonym">Delphinus truncatus</name>
    <dbReference type="NCBI Taxonomy" id="9739"/>
    <lineage>
        <taxon>Eukaryota</taxon>
        <taxon>Metazoa</taxon>
        <taxon>Chordata</taxon>
        <taxon>Craniata</taxon>
        <taxon>Vertebrata</taxon>
        <taxon>Euteleostomi</taxon>
        <taxon>Mammalia</taxon>
        <taxon>Eutheria</taxon>
        <taxon>Laurasiatheria</taxon>
        <taxon>Artiodactyla</taxon>
        <taxon>Whippomorpha</taxon>
        <taxon>Cetacea</taxon>
        <taxon>Odontoceti</taxon>
        <taxon>Delphinidae</taxon>
        <taxon>Tursiops</taxon>
    </lineage>
</organism>
<keyword evidence="1" id="KW-0472">Membrane</keyword>
<dbReference type="GO" id="GO:0005886">
    <property type="term" value="C:plasma membrane"/>
    <property type="evidence" value="ECO:0007669"/>
    <property type="project" value="TreeGrafter"/>
</dbReference>
<reference evidence="4" key="1">
    <citation type="submission" date="2025-08" db="UniProtKB">
        <authorList>
            <consortium name="RefSeq"/>
        </authorList>
    </citation>
    <scope>IDENTIFICATION</scope>
    <source>
        <tissue evidence="4">Spleen</tissue>
    </source>
</reference>
<dbReference type="GO" id="GO:0005794">
    <property type="term" value="C:Golgi apparatus"/>
    <property type="evidence" value="ECO:0007669"/>
    <property type="project" value="TreeGrafter"/>
</dbReference>
<dbReference type="PANTHER" id="PTHR35349:SF7">
    <property type="entry name" value="DYNACTIN-ASSOCIATED PROTEIN"/>
    <property type="match status" value="1"/>
</dbReference>
<evidence type="ECO:0000313" key="4">
    <source>
        <dbReference type="RefSeq" id="XP_019791943.1"/>
    </source>
</evidence>
<accession>A0A2U4BFF4</accession>
<evidence type="ECO:0000259" key="2">
    <source>
        <dbReference type="Pfam" id="PF15675"/>
    </source>
</evidence>
<dbReference type="InParanoid" id="A0A2U4BFF4"/>
<sequence length="113" mass="12624">MDVRRAEKAFNGAADIKGNARIETYFWSSACSTESSRMDRKHGKYVVNIEHSENPAMKENCCNNWSLWKVFLACLLACVITTAIGILIISLMNNRGNYKSSIVFQLSPKSGSL</sequence>
<protein>
    <submittedName>
        <fullName evidence="4">Dynactin-associated protein</fullName>
    </submittedName>
</protein>
<keyword evidence="1" id="KW-1133">Transmembrane helix</keyword>
<dbReference type="Proteomes" id="UP000245320">
    <property type="component" value="Chromosome 13"/>
</dbReference>
<feature type="transmembrane region" description="Helical" evidence="1">
    <location>
        <begin position="70"/>
        <end position="92"/>
    </location>
</feature>
<proteinExistence type="predicted"/>
<dbReference type="InterPro" id="IPR031379">
    <property type="entry name" value="CLLAC"/>
</dbReference>
<keyword evidence="1" id="KW-0812">Transmembrane</keyword>
<dbReference type="RefSeq" id="XP_019791943.1">
    <property type="nucleotide sequence ID" value="XM_019936384.1"/>
</dbReference>
<dbReference type="PANTHER" id="PTHR35349">
    <property type="entry name" value="DYNACTIN-ASSOCIATED PROTEIN"/>
    <property type="match status" value="1"/>
</dbReference>
<dbReference type="AlphaFoldDB" id="A0A2U4BFF4"/>
<name>A0A2U4BFF4_TURTR</name>
<dbReference type="GeneID" id="109550190"/>
<keyword evidence="3" id="KW-1185">Reference proteome</keyword>
<evidence type="ECO:0000256" key="1">
    <source>
        <dbReference type="SAM" id="Phobius"/>
    </source>
</evidence>
<evidence type="ECO:0000313" key="3">
    <source>
        <dbReference type="Proteomes" id="UP000245320"/>
    </source>
</evidence>
<dbReference type="OrthoDB" id="9809784at2759"/>